<feature type="transmembrane region" description="Helical" evidence="1">
    <location>
        <begin position="56"/>
        <end position="78"/>
    </location>
</feature>
<feature type="transmembrane region" description="Helical" evidence="1">
    <location>
        <begin position="99"/>
        <end position="122"/>
    </location>
</feature>
<feature type="transmembrane region" description="Helical" evidence="1">
    <location>
        <begin position="184"/>
        <end position="208"/>
    </location>
</feature>
<accession>A0A397J902</accession>
<sequence>MVTVECIYDNNNNNNNNMSTNQDLLSDENSSTYNSNMSCTWNMIFIQNCLNDDLKWFYYTATTSFVVIAILSTSLLIYKCYRDNSPLWNDHMFEPTTGFLFWLTLHIFSRTLLMFIILFNIFPECFVLRTMLNGSNFVFGTYANATFLVGIFKAIPRLAFYRSTTNRDDNKSKPTSFIPNERSLATIYWTFIIIIGSTILLLTILRGYSIFIHNNDMNYIIYMIILFIIGISNIFIVLCFIKYGRLLFTLVNECVLITGGNDFRIEVQGQGELYKSYVNKLKILSFTLSVLVLWSSISCFTFPLLGALFGIFYCQVDTKTDSGVNDSDTFDQVYEMS</sequence>
<organism evidence="2 3">
    <name type="scientific">Diversispora epigaea</name>
    <dbReference type="NCBI Taxonomy" id="1348612"/>
    <lineage>
        <taxon>Eukaryota</taxon>
        <taxon>Fungi</taxon>
        <taxon>Fungi incertae sedis</taxon>
        <taxon>Mucoromycota</taxon>
        <taxon>Glomeromycotina</taxon>
        <taxon>Glomeromycetes</taxon>
        <taxon>Diversisporales</taxon>
        <taxon>Diversisporaceae</taxon>
        <taxon>Diversispora</taxon>
    </lineage>
</organism>
<evidence type="ECO:0000256" key="1">
    <source>
        <dbReference type="SAM" id="Phobius"/>
    </source>
</evidence>
<keyword evidence="3" id="KW-1185">Reference proteome</keyword>
<evidence type="ECO:0000313" key="3">
    <source>
        <dbReference type="Proteomes" id="UP000266861"/>
    </source>
</evidence>
<feature type="transmembrane region" description="Helical" evidence="1">
    <location>
        <begin position="283"/>
        <end position="313"/>
    </location>
</feature>
<feature type="transmembrane region" description="Helical" evidence="1">
    <location>
        <begin position="142"/>
        <end position="163"/>
    </location>
</feature>
<keyword evidence="1" id="KW-0812">Transmembrane</keyword>
<reference evidence="2 3" key="1">
    <citation type="submission" date="2018-08" db="EMBL/GenBank/DDBJ databases">
        <title>Genome and evolution of the arbuscular mycorrhizal fungus Diversispora epigaea (formerly Glomus versiforme) and its bacterial endosymbionts.</title>
        <authorList>
            <person name="Sun X."/>
            <person name="Fei Z."/>
            <person name="Harrison M."/>
        </authorList>
    </citation>
    <scope>NUCLEOTIDE SEQUENCE [LARGE SCALE GENOMIC DNA]</scope>
    <source>
        <strain evidence="2 3">IT104</strain>
    </source>
</reference>
<keyword evidence="1" id="KW-1133">Transmembrane helix</keyword>
<dbReference type="OrthoDB" id="2418080at2759"/>
<name>A0A397J902_9GLOM</name>
<dbReference type="Proteomes" id="UP000266861">
    <property type="component" value="Unassembled WGS sequence"/>
</dbReference>
<feature type="transmembrane region" description="Helical" evidence="1">
    <location>
        <begin position="220"/>
        <end position="241"/>
    </location>
</feature>
<protein>
    <recommendedName>
        <fullName evidence="4">G-protein coupled receptors family 1 profile domain-containing protein</fullName>
    </recommendedName>
</protein>
<evidence type="ECO:0000313" key="2">
    <source>
        <dbReference type="EMBL" id="RHZ84825.1"/>
    </source>
</evidence>
<proteinExistence type="predicted"/>
<dbReference type="EMBL" id="PQFF01000070">
    <property type="protein sequence ID" value="RHZ84825.1"/>
    <property type="molecule type" value="Genomic_DNA"/>
</dbReference>
<comment type="caution">
    <text evidence="2">The sequence shown here is derived from an EMBL/GenBank/DDBJ whole genome shotgun (WGS) entry which is preliminary data.</text>
</comment>
<gene>
    <name evidence="2" type="ORF">Glove_74g271</name>
</gene>
<dbReference type="AlphaFoldDB" id="A0A397J902"/>
<evidence type="ECO:0008006" key="4">
    <source>
        <dbReference type="Google" id="ProtNLM"/>
    </source>
</evidence>
<keyword evidence="1" id="KW-0472">Membrane</keyword>